<accession>A0A8K0UXP6</accession>
<dbReference type="InterPro" id="IPR032675">
    <property type="entry name" value="LRR_dom_sf"/>
</dbReference>
<keyword evidence="3" id="KW-1185">Reference proteome</keyword>
<protein>
    <submittedName>
        <fullName evidence="2">Uncharacterized protein</fullName>
    </submittedName>
</protein>
<feature type="compositionally biased region" description="Polar residues" evidence="1">
    <location>
        <begin position="650"/>
        <end position="662"/>
    </location>
</feature>
<organism evidence="2 3">
    <name type="scientific">Cristinia sonorae</name>
    <dbReference type="NCBI Taxonomy" id="1940300"/>
    <lineage>
        <taxon>Eukaryota</taxon>
        <taxon>Fungi</taxon>
        <taxon>Dikarya</taxon>
        <taxon>Basidiomycota</taxon>
        <taxon>Agaricomycotina</taxon>
        <taxon>Agaricomycetes</taxon>
        <taxon>Agaricomycetidae</taxon>
        <taxon>Agaricales</taxon>
        <taxon>Pleurotineae</taxon>
        <taxon>Stephanosporaceae</taxon>
        <taxon>Cristinia</taxon>
    </lineage>
</organism>
<dbReference type="SUPFAM" id="SSF52047">
    <property type="entry name" value="RNI-like"/>
    <property type="match status" value="1"/>
</dbReference>
<feature type="compositionally biased region" description="Basic and acidic residues" evidence="1">
    <location>
        <begin position="574"/>
        <end position="587"/>
    </location>
</feature>
<feature type="compositionally biased region" description="Polar residues" evidence="1">
    <location>
        <begin position="590"/>
        <end position="603"/>
    </location>
</feature>
<proteinExistence type="predicted"/>
<feature type="region of interest" description="Disordered" evidence="1">
    <location>
        <begin position="519"/>
        <end position="728"/>
    </location>
</feature>
<dbReference type="OrthoDB" id="3215314at2759"/>
<evidence type="ECO:0000313" key="3">
    <source>
        <dbReference type="Proteomes" id="UP000813824"/>
    </source>
</evidence>
<feature type="compositionally biased region" description="Low complexity" evidence="1">
    <location>
        <begin position="364"/>
        <end position="373"/>
    </location>
</feature>
<feature type="compositionally biased region" description="Polar residues" evidence="1">
    <location>
        <begin position="425"/>
        <end position="435"/>
    </location>
</feature>
<reference evidence="2" key="1">
    <citation type="journal article" date="2021" name="New Phytol.">
        <title>Evolutionary innovations through gain and loss of genes in the ectomycorrhizal Boletales.</title>
        <authorList>
            <person name="Wu G."/>
            <person name="Miyauchi S."/>
            <person name="Morin E."/>
            <person name="Kuo A."/>
            <person name="Drula E."/>
            <person name="Varga T."/>
            <person name="Kohler A."/>
            <person name="Feng B."/>
            <person name="Cao Y."/>
            <person name="Lipzen A."/>
            <person name="Daum C."/>
            <person name="Hundley H."/>
            <person name="Pangilinan J."/>
            <person name="Johnson J."/>
            <person name="Barry K."/>
            <person name="LaButti K."/>
            <person name="Ng V."/>
            <person name="Ahrendt S."/>
            <person name="Min B."/>
            <person name="Choi I.G."/>
            <person name="Park H."/>
            <person name="Plett J.M."/>
            <person name="Magnuson J."/>
            <person name="Spatafora J.W."/>
            <person name="Nagy L.G."/>
            <person name="Henrissat B."/>
            <person name="Grigoriev I.V."/>
            <person name="Yang Z.L."/>
            <person name="Xu J."/>
            <person name="Martin F.M."/>
        </authorList>
    </citation>
    <scope>NUCLEOTIDE SEQUENCE</scope>
    <source>
        <strain evidence="2">KKN 215</strain>
    </source>
</reference>
<feature type="region of interest" description="Disordered" evidence="1">
    <location>
        <begin position="345"/>
        <end position="383"/>
    </location>
</feature>
<name>A0A8K0UXP6_9AGAR</name>
<dbReference type="Proteomes" id="UP000813824">
    <property type="component" value="Unassembled WGS sequence"/>
</dbReference>
<evidence type="ECO:0000313" key="2">
    <source>
        <dbReference type="EMBL" id="KAH8107080.1"/>
    </source>
</evidence>
<feature type="compositionally biased region" description="Polar residues" evidence="1">
    <location>
        <begin position="457"/>
        <end position="477"/>
    </location>
</feature>
<comment type="caution">
    <text evidence="2">The sequence shown here is derived from an EMBL/GenBank/DDBJ whole genome shotgun (WGS) entry which is preliminary data.</text>
</comment>
<evidence type="ECO:0000256" key="1">
    <source>
        <dbReference type="SAM" id="MobiDB-lite"/>
    </source>
</evidence>
<feature type="region of interest" description="Disordered" evidence="1">
    <location>
        <begin position="413"/>
        <end position="501"/>
    </location>
</feature>
<sequence>MSSLKPIVLWRRIASVESDEACTTILKYSLPPTPSPGRYVDAAGSEDSVTRGGYVPSLKALCIKKLLEYPEQVHTLGVARVHYDVPKSSSDYDIIRDLIPGFSHSNPNPAILETVDPRLWCLIIQILSSVPDVLRVYTIPLSDEHVPLLQQIPQTSHFAMVTIVDLGSCPHLDDENIQRLGELNTLGALDISGTSVSTLGIFRLSKSLLKASETRGRGGPWDLRILDLTECRVDGEVMRYLKDFPLLSVVDLSYNLKVEISSVSQSGFRFGNNNMLYSPSPLGQRLQVLSSLCTPPQAMFANPDPFFLCIHRLYHKASDTPQLVAPVRSDRPSVSAVDHPGNFVIFTDQPAGPPRSVTNNNPPRAQRAQGARRSVTAPRASSTTASLYIERERLAATEEAQIEASRRAVAAFYAPLPPPPTHPPNGSTNDNTFPFGSNYRPSGMRRGKQLRLFRTPPSWSTPSVNQNPSDKQKTATSAKRPKIDDVDGLQGSAARESQKGKAARWALQQMINLRTHSGFGRGRSLVHKPMQLSENPFLRKTTSTPSLKMKLVPPDPGLGLKSPSRKVNKQTPHSKHDPEMEDCKTDSESSDQFEPSTSKSTIPVPSPATGKPLRPISKISVPSLPPSLIPKSPHASKQNAGPTLDRRRSTGTVAAAQTQLSFKRTGGAGSVKSEEGKSGDTVAVVSATKKLGPSKEAPFEDARHVKKRKSTGGFDWSNWAGGGCHSGK</sequence>
<dbReference type="AlphaFoldDB" id="A0A8K0UXP6"/>
<gene>
    <name evidence="2" type="ORF">BXZ70DRAFT_966030</name>
</gene>
<dbReference type="Gene3D" id="3.80.10.10">
    <property type="entry name" value="Ribonuclease Inhibitor"/>
    <property type="match status" value="1"/>
</dbReference>
<dbReference type="EMBL" id="JAEVFJ010000002">
    <property type="protein sequence ID" value="KAH8107080.1"/>
    <property type="molecule type" value="Genomic_DNA"/>
</dbReference>